<dbReference type="InterPro" id="IPR000253">
    <property type="entry name" value="FHA_dom"/>
</dbReference>
<dbReference type="AlphaFoldDB" id="A0A942Y8V1"/>
<sequence length="211" mass="22315">MPCAYPPDAVFDVPGAPGTVRRYLIPLQTAALGDNHQNEGYTVARRRRDEDTPGRPVVTSAEVARDREAGYLSRAWVLPTPTPTDRDPDVVVHTDQPLPTIGVVPRLVLEVAPGNVVPLDQPVVLGRRVSTEPGRRAVLLDDPGRSVSREHAAIRPTGDGTLVVEDLGSANGTVVVRASGAQEPSVSGAQVTARPGDTVMVGDYAVRILAG</sequence>
<feature type="domain" description="FHA" evidence="1">
    <location>
        <begin position="123"/>
        <end position="175"/>
    </location>
</feature>
<organism evidence="2">
    <name type="scientific">Neobacillus citreus</name>
    <dbReference type="NCBI Taxonomy" id="2833578"/>
    <lineage>
        <taxon>Bacteria</taxon>
        <taxon>Bacillati</taxon>
        <taxon>Bacillota</taxon>
        <taxon>Bacilli</taxon>
        <taxon>Bacillales</taxon>
        <taxon>Bacillaceae</taxon>
        <taxon>Neobacillus</taxon>
    </lineage>
</organism>
<dbReference type="PROSITE" id="PS50006">
    <property type="entry name" value="FHA_DOMAIN"/>
    <property type="match status" value="1"/>
</dbReference>
<name>A0A942Y8V1_9BACI</name>
<reference evidence="2" key="1">
    <citation type="submission" date="2021-05" db="EMBL/GenBank/DDBJ databases">
        <title>Novel Bacillus species.</title>
        <authorList>
            <person name="Liu G."/>
        </authorList>
    </citation>
    <scope>NUCLEOTIDE SEQUENCE</scope>
    <source>
        <strain evidence="2">FJAT-50051</strain>
    </source>
</reference>
<protein>
    <submittedName>
        <fullName evidence="2">FHA domain-containing protein</fullName>
    </submittedName>
</protein>
<dbReference type="EMBL" id="JAGYPE010000002">
    <property type="protein sequence ID" value="MBS4181539.1"/>
    <property type="molecule type" value="Genomic_DNA"/>
</dbReference>
<dbReference type="Gene3D" id="2.60.200.20">
    <property type="match status" value="1"/>
</dbReference>
<proteinExistence type="predicted"/>
<comment type="caution">
    <text evidence="2">The sequence shown here is derived from an EMBL/GenBank/DDBJ whole genome shotgun (WGS) entry which is preliminary data.</text>
</comment>
<dbReference type="SUPFAM" id="SSF49879">
    <property type="entry name" value="SMAD/FHA domain"/>
    <property type="match status" value="1"/>
</dbReference>
<dbReference type="CDD" id="cd00060">
    <property type="entry name" value="FHA"/>
    <property type="match status" value="1"/>
</dbReference>
<dbReference type="Pfam" id="PF00498">
    <property type="entry name" value="FHA"/>
    <property type="match status" value="1"/>
</dbReference>
<dbReference type="SMART" id="SM00240">
    <property type="entry name" value="FHA"/>
    <property type="match status" value="1"/>
</dbReference>
<evidence type="ECO:0000313" key="2">
    <source>
        <dbReference type="EMBL" id="MBS4181539.1"/>
    </source>
</evidence>
<gene>
    <name evidence="2" type="ORF">KHB02_09095</name>
</gene>
<evidence type="ECO:0000259" key="1">
    <source>
        <dbReference type="PROSITE" id="PS50006"/>
    </source>
</evidence>
<dbReference type="InterPro" id="IPR008984">
    <property type="entry name" value="SMAD_FHA_dom_sf"/>
</dbReference>
<accession>A0A942Y8V1</accession>